<evidence type="ECO:0000313" key="1">
    <source>
        <dbReference type="EMBL" id="KAI4357761.1"/>
    </source>
</evidence>
<sequence>MTPVYMFALFMFSFFMQLLPVANGEGNGQQDNCPPSFDCGHLGKIQFPFTKTEHPNCGIFPIQNCDAREGKKMIQLENKGRLFLLLGVVQSFPYTITIRDENLSKSLQSRRCDGFRDNYTLPISSSLASLQISYNLTMFRCNHTLRVKSPVNLGISNYSCPPYNIYYGNRIVESRSFFTECSMIQLPAKDLPDDKDPFTFISAGFVVHVGLSPDCTDCLKKNGHCRLDRNKFYCVEGDKKSDVKVKLVLAAVGVGVLLIVIYCFRYKLVGSWKNKSKAHQDFEAFLKSHGPLSLIEWLYSQDFTKS</sequence>
<dbReference type="Proteomes" id="UP000828941">
    <property type="component" value="Chromosome 1"/>
</dbReference>
<gene>
    <name evidence="1" type="ORF">L6164_001689</name>
</gene>
<name>A0ACB9QA68_BAUVA</name>
<reference evidence="1 2" key="1">
    <citation type="journal article" date="2022" name="DNA Res.">
        <title>Chromosomal-level genome assembly of the orchid tree Bauhinia variegata (Leguminosae; Cercidoideae) supports the allotetraploid origin hypothesis of Bauhinia.</title>
        <authorList>
            <person name="Zhong Y."/>
            <person name="Chen Y."/>
            <person name="Zheng D."/>
            <person name="Pang J."/>
            <person name="Liu Y."/>
            <person name="Luo S."/>
            <person name="Meng S."/>
            <person name="Qian L."/>
            <person name="Wei D."/>
            <person name="Dai S."/>
            <person name="Zhou R."/>
        </authorList>
    </citation>
    <scope>NUCLEOTIDE SEQUENCE [LARGE SCALE GENOMIC DNA]</scope>
    <source>
        <strain evidence="1">BV-YZ2020</strain>
    </source>
</reference>
<protein>
    <submittedName>
        <fullName evidence="1">Uncharacterized protein</fullName>
    </submittedName>
</protein>
<dbReference type="EMBL" id="CM039426">
    <property type="protein sequence ID" value="KAI4357761.1"/>
    <property type="molecule type" value="Genomic_DNA"/>
</dbReference>
<proteinExistence type="predicted"/>
<evidence type="ECO:0000313" key="2">
    <source>
        <dbReference type="Proteomes" id="UP000828941"/>
    </source>
</evidence>
<keyword evidence="2" id="KW-1185">Reference proteome</keyword>
<organism evidence="1 2">
    <name type="scientific">Bauhinia variegata</name>
    <name type="common">Purple orchid tree</name>
    <name type="synonym">Phanera variegata</name>
    <dbReference type="NCBI Taxonomy" id="167791"/>
    <lineage>
        <taxon>Eukaryota</taxon>
        <taxon>Viridiplantae</taxon>
        <taxon>Streptophyta</taxon>
        <taxon>Embryophyta</taxon>
        <taxon>Tracheophyta</taxon>
        <taxon>Spermatophyta</taxon>
        <taxon>Magnoliopsida</taxon>
        <taxon>eudicotyledons</taxon>
        <taxon>Gunneridae</taxon>
        <taxon>Pentapetalae</taxon>
        <taxon>rosids</taxon>
        <taxon>fabids</taxon>
        <taxon>Fabales</taxon>
        <taxon>Fabaceae</taxon>
        <taxon>Cercidoideae</taxon>
        <taxon>Cercideae</taxon>
        <taxon>Bauhiniinae</taxon>
        <taxon>Bauhinia</taxon>
    </lineage>
</organism>
<comment type="caution">
    <text evidence="1">The sequence shown here is derived from an EMBL/GenBank/DDBJ whole genome shotgun (WGS) entry which is preliminary data.</text>
</comment>
<accession>A0ACB9QA68</accession>